<reference evidence="4 5" key="1">
    <citation type="journal article" date="2016" name="Nat. Commun.">
        <title>Thousands of microbial genomes shed light on interconnected biogeochemical processes in an aquifer system.</title>
        <authorList>
            <person name="Anantharaman K."/>
            <person name="Brown C.T."/>
            <person name="Hug L.A."/>
            <person name="Sharon I."/>
            <person name="Castelle C.J."/>
            <person name="Probst A.J."/>
            <person name="Thomas B.C."/>
            <person name="Singh A."/>
            <person name="Wilkins M.J."/>
            <person name="Karaoz U."/>
            <person name="Brodie E.L."/>
            <person name="Williams K.H."/>
            <person name="Hubbard S.S."/>
            <person name="Banfield J.F."/>
        </authorList>
    </citation>
    <scope>NUCLEOTIDE SEQUENCE [LARGE SCALE GENOMIC DNA]</scope>
</reference>
<dbReference type="EMBL" id="MHIY01000031">
    <property type="protein sequence ID" value="OGY59177.1"/>
    <property type="molecule type" value="Genomic_DNA"/>
</dbReference>
<comment type="caution">
    <text evidence="4">The sequence shown here is derived from an EMBL/GenBank/DDBJ whole genome shotgun (WGS) entry which is preliminary data.</text>
</comment>
<dbReference type="Proteomes" id="UP000178744">
    <property type="component" value="Unassembled WGS sequence"/>
</dbReference>
<dbReference type="InterPro" id="IPR001789">
    <property type="entry name" value="Sig_transdc_resp-reg_receiver"/>
</dbReference>
<dbReference type="Gene3D" id="3.40.50.2300">
    <property type="match status" value="1"/>
</dbReference>
<evidence type="ECO:0000313" key="4">
    <source>
        <dbReference type="EMBL" id="OGY59177.1"/>
    </source>
</evidence>
<evidence type="ECO:0000313" key="5">
    <source>
        <dbReference type="Proteomes" id="UP000178744"/>
    </source>
</evidence>
<evidence type="ECO:0000256" key="2">
    <source>
        <dbReference type="PROSITE-ProRule" id="PRU00169"/>
    </source>
</evidence>
<name>A0A1G1Z675_9BACT</name>
<dbReference type="SMART" id="SM00448">
    <property type="entry name" value="REC"/>
    <property type="match status" value="1"/>
</dbReference>
<evidence type="ECO:0000256" key="1">
    <source>
        <dbReference type="ARBA" id="ARBA00022553"/>
    </source>
</evidence>
<accession>A0A1G1Z675</accession>
<proteinExistence type="predicted"/>
<feature type="modified residue" description="4-aspartylphosphate" evidence="2">
    <location>
        <position position="56"/>
    </location>
</feature>
<feature type="domain" description="Response regulatory" evidence="3">
    <location>
        <begin position="7"/>
        <end position="129"/>
    </location>
</feature>
<dbReference type="CDD" id="cd00156">
    <property type="entry name" value="REC"/>
    <property type="match status" value="1"/>
</dbReference>
<dbReference type="InterPro" id="IPR050595">
    <property type="entry name" value="Bact_response_regulator"/>
</dbReference>
<protein>
    <recommendedName>
        <fullName evidence="3">Response regulatory domain-containing protein</fullName>
    </recommendedName>
</protein>
<dbReference type="AlphaFoldDB" id="A0A1G1Z675"/>
<dbReference type="STRING" id="1797690.A3B23_00460"/>
<dbReference type="SUPFAM" id="SSF52172">
    <property type="entry name" value="CheY-like"/>
    <property type="match status" value="1"/>
</dbReference>
<dbReference type="GO" id="GO:0000160">
    <property type="term" value="P:phosphorelay signal transduction system"/>
    <property type="evidence" value="ECO:0007669"/>
    <property type="project" value="InterPro"/>
</dbReference>
<organism evidence="4 5">
    <name type="scientific">Candidatus Colwellbacteria bacterium RIFCSPLOWO2_01_FULL_48_10</name>
    <dbReference type="NCBI Taxonomy" id="1797690"/>
    <lineage>
        <taxon>Bacteria</taxon>
        <taxon>Candidatus Colwelliibacteriota</taxon>
    </lineage>
</organism>
<dbReference type="PANTHER" id="PTHR44591:SF3">
    <property type="entry name" value="RESPONSE REGULATORY DOMAIN-CONTAINING PROTEIN"/>
    <property type="match status" value="1"/>
</dbReference>
<sequence>MANSKPLILLIDDSQDFRDIMSVRLGAAGFDTVQASGGEEGIAKLKQINPDLIVLDLEMPGINGVETLMRIKNDPSNKDKKVVFLTSYGEPQEKLAEVDKKFATEVGALCYLRKTDDMNHIVREIKSHATSTAAHTYS</sequence>
<keyword evidence="1 2" id="KW-0597">Phosphoprotein</keyword>
<gene>
    <name evidence="4" type="ORF">A3B23_00460</name>
</gene>
<dbReference type="PROSITE" id="PS50110">
    <property type="entry name" value="RESPONSE_REGULATORY"/>
    <property type="match status" value="1"/>
</dbReference>
<dbReference type="InterPro" id="IPR011006">
    <property type="entry name" value="CheY-like_superfamily"/>
</dbReference>
<dbReference type="PANTHER" id="PTHR44591">
    <property type="entry name" value="STRESS RESPONSE REGULATOR PROTEIN 1"/>
    <property type="match status" value="1"/>
</dbReference>
<evidence type="ECO:0000259" key="3">
    <source>
        <dbReference type="PROSITE" id="PS50110"/>
    </source>
</evidence>
<dbReference type="Pfam" id="PF00072">
    <property type="entry name" value="Response_reg"/>
    <property type="match status" value="1"/>
</dbReference>